<feature type="active site" evidence="12">
    <location>
        <position position="279"/>
    </location>
</feature>
<dbReference type="InterPro" id="IPR004655">
    <property type="entry name" value="FabH"/>
</dbReference>
<dbReference type="GO" id="GO:0033818">
    <property type="term" value="F:beta-ketoacyl-acyl-carrier-protein synthase III activity"/>
    <property type="evidence" value="ECO:0007669"/>
    <property type="project" value="UniProtKB-UniRule"/>
</dbReference>
<keyword evidence="10 12" id="KW-0012">Acyltransferase</keyword>
<evidence type="ECO:0000256" key="2">
    <source>
        <dbReference type="ARBA" id="ARBA00008642"/>
    </source>
</evidence>
<evidence type="ECO:0000313" key="16">
    <source>
        <dbReference type="Proteomes" id="UP000824988"/>
    </source>
</evidence>
<feature type="active site" evidence="12">
    <location>
        <position position="249"/>
    </location>
</feature>
<comment type="pathway">
    <text evidence="1 12">Lipid metabolism; fatty acid biosynthesis.</text>
</comment>
<comment type="function">
    <text evidence="12">Catalyzes the condensation reaction of fatty acid synthesis by the addition to an acyl acceptor of two carbons from malonyl-ACP. Catalyzes the first condensation reaction which initiates fatty acid synthesis and may therefore play a role in governing the total rate of fatty acid production. Possesses both acetoacetyl-ACP synthase and acetyl transacylase activities. Its substrate specificity determines the biosynthesis of branched-chain and/or straight-chain of fatty acids.</text>
</comment>
<dbReference type="AlphaFoldDB" id="A0A8D4VMI4"/>
<dbReference type="UniPathway" id="UPA00094"/>
<dbReference type="KEGG" id="moz:MoryE10_05900"/>
<feature type="domain" description="Beta-ketoacyl-[acyl-carrier-protein] synthase III C-terminal" evidence="13">
    <location>
        <begin position="233"/>
        <end position="322"/>
    </location>
</feature>
<dbReference type="GO" id="GO:0006633">
    <property type="term" value="P:fatty acid biosynthetic process"/>
    <property type="evidence" value="ECO:0007669"/>
    <property type="project" value="UniProtKB-UniRule"/>
</dbReference>
<reference evidence="15" key="1">
    <citation type="submission" date="2019-06" db="EMBL/GenBank/DDBJ databases">
        <title>Complete genome sequence of Methylogaea oryzae strain JCM16910.</title>
        <authorList>
            <person name="Asakawa S."/>
        </authorList>
    </citation>
    <scope>NUCLEOTIDE SEQUENCE</scope>
    <source>
        <strain evidence="15">E10</strain>
    </source>
</reference>
<evidence type="ECO:0000256" key="8">
    <source>
        <dbReference type="ARBA" id="ARBA00023160"/>
    </source>
</evidence>
<evidence type="ECO:0000256" key="4">
    <source>
        <dbReference type="ARBA" id="ARBA00022516"/>
    </source>
</evidence>
<dbReference type="EC" id="2.3.1.180" evidence="3 12"/>
<evidence type="ECO:0000256" key="7">
    <source>
        <dbReference type="ARBA" id="ARBA00023098"/>
    </source>
</evidence>
<evidence type="ECO:0000256" key="9">
    <source>
        <dbReference type="ARBA" id="ARBA00023268"/>
    </source>
</evidence>
<comment type="subunit">
    <text evidence="12">Homodimer.</text>
</comment>
<keyword evidence="6 12" id="KW-0276">Fatty acid metabolism</keyword>
<evidence type="ECO:0000313" key="15">
    <source>
        <dbReference type="EMBL" id="BBL69984.1"/>
    </source>
</evidence>
<gene>
    <name evidence="12 15" type="primary">fabH</name>
    <name evidence="15" type="ORF">MoryE10_05900</name>
</gene>
<keyword evidence="12" id="KW-0963">Cytoplasm</keyword>
<comment type="catalytic activity">
    <reaction evidence="11">
        <text>malonyl-[ACP] + acetyl-CoA + H(+) = 3-oxobutanoyl-[ACP] + CO2 + CoA</text>
        <dbReference type="Rhea" id="RHEA:12080"/>
        <dbReference type="Rhea" id="RHEA-COMP:9623"/>
        <dbReference type="Rhea" id="RHEA-COMP:9625"/>
        <dbReference type="ChEBI" id="CHEBI:15378"/>
        <dbReference type="ChEBI" id="CHEBI:16526"/>
        <dbReference type="ChEBI" id="CHEBI:57287"/>
        <dbReference type="ChEBI" id="CHEBI:57288"/>
        <dbReference type="ChEBI" id="CHEBI:78449"/>
        <dbReference type="ChEBI" id="CHEBI:78450"/>
        <dbReference type="EC" id="2.3.1.180"/>
    </reaction>
    <physiologicalReaction direction="left-to-right" evidence="11">
        <dbReference type="Rhea" id="RHEA:12081"/>
    </physiologicalReaction>
</comment>
<comment type="domain">
    <text evidence="12">The last Arg residue of the ACP-binding site is essential for the weak association between ACP/AcpP and FabH.</text>
</comment>
<feature type="region of interest" description="ACP-binding" evidence="12">
    <location>
        <begin position="250"/>
        <end position="254"/>
    </location>
</feature>
<dbReference type="GO" id="GO:0005737">
    <property type="term" value="C:cytoplasm"/>
    <property type="evidence" value="ECO:0007669"/>
    <property type="project" value="UniProtKB-SubCell"/>
</dbReference>
<dbReference type="NCBIfam" id="TIGR00747">
    <property type="entry name" value="fabH"/>
    <property type="match status" value="1"/>
</dbReference>
<protein>
    <recommendedName>
        <fullName evidence="3 12">Beta-ketoacyl-[acyl-carrier-protein] synthase III</fullName>
        <shortName evidence="12">Beta-ketoacyl-ACP synthase III</shortName>
        <shortName evidence="12">KAS III</shortName>
        <ecNumber evidence="3 12">2.3.1.180</ecNumber>
    </recommendedName>
    <alternativeName>
        <fullName evidence="12">3-oxoacyl-[acyl-carrier-protein] synthase 3</fullName>
    </alternativeName>
    <alternativeName>
        <fullName evidence="12">3-oxoacyl-[acyl-carrier-protein] synthase III</fullName>
    </alternativeName>
</protein>
<dbReference type="Pfam" id="PF08541">
    <property type="entry name" value="ACP_syn_III_C"/>
    <property type="match status" value="1"/>
</dbReference>
<keyword evidence="16" id="KW-1185">Reference proteome</keyword>
<dbReference type="FunFam" id="3.40.47.10:FF:000004">
    <property type="entry name" value="3-oxoacyl-[acyl-carrier-protein] synthase 3"/>
    <property type="match status" value="1"/>
</dbReference>
<evidence type="ECO:0000256" key="10">
    <source>
        <dbReference type="ARBA" id="ARBA00023315"/>
    </source>
</evidence>
<dbReference type="PANTHER" id="PTHR43091">
    <property type="entry name" value="3-OXOACYL-[ACYL-CARRIER-PROTEIN] SYNTHASE"/>
    <property type="match status" value="1"/>
</dbReference>
<dbReference type="PANTHER" id="PTHR43091:SF1">
    <property type="entry name" value="BETA-KETOACYL-[ACYL-CARRIER-PROTEIN] SYNTHASE III, CHLOROPLASTIC"/>
    <property type="match status" value="1"/>
</dbReference>
<keyword evidence="7 12" id="KW-0443">Lipid metabolism</keyword>
<keyword evidence="5 12" id="KW-0808">Transferase</keyword>
<dbReference type="InterPro" id="IPR013751">
    <property type="entry name" value="ACP_syn_III_N"/>
</dbReference>
<feature type="domain" description="Beta-ketoacyl-[acyl-carrier-protein] synthase III N-terminal" evidence="14">
    <location>
        <begin position="109"/>
        <end position="186"/>
    </location>
</feature>
<evidence type="ECO:0000259" key="13">
    <source>
        <dbReference type="Pfam" id="PF08541"/>
    </source>
</evidence>
<dbReference type="CDD" id="cd00830">
    <property type="entry name" value="KAS_III"/>
    <property type="match status" value="1"/>
</dbReference>
<dbReference type="NCBIfam" id="NF006829">
    <property type="entry name" value="PRK09352.1"/>
    <property type="match status" value="1"/>
</dbReference>
<comment type="similarity">
    <text evidence="2 12">Belongs to the thiolase-like superfamily. FabH family.</text>
</comment>
<keyword evidence="9 12" id="KW-0511">Multifunctional enzyme</keyword>
<keyword evidence="4 12" id="KW-0444">Lipid biosynthesis</keyword>
<dbReference type="InterPro" id="IPR013747">
    <property type="entry name" value="ACP_syn_III_C"/>
</dbReference>
<evidence type="ECO:0000256" key="1">
    <source>
        <dbReference type="ARBA" id="ARBA00005194"/>
    </source>
</evidence>
<evidence type="ECO:0000256" key="5">
    <source>
        <dbReference type="ARBA" id="ARBA00022679"/>
    </source>
</evidence>
<dbReference type="EMBL" id="AP019782">
    <property type="protein sequence ID" value="BBL69984.1"/>
    <property type="molecule type" value="Genomic_DNA"/>
</dbReference>
<proteinExistence type="inferred from homology"/>
<feature type="active site" evidence="12">
    <location>
        <position position="115"/>
    </location>
</feature>
<evidence type="ECO:0000256" key="3">
    <source>
        <dbReference type="ARBA" id="ARBA00012333"/>
    </source>
</evidence>
<evidence type="ECO:0000259" key="14">
    <source>
        <dbReference type="Pfam" id="PF08545"/>
    </source>
</evidence>
<evidence type="ECO:0000256" key="11">
    <source>
        <dbReference type="ARBA" id="ARBA00051096"/>
    </source>
</evidence>
<sequence>MSLYARIAGTGGYLPERVLTNQQIADSGVDTSDEWIQERTGIRQRRIAAIDETASSMGEHAAREALTAAGLEPESLDLIIVATSSPDRIFPSTACLLQHRLGVRQCAAFDVQAACSGFVYALSIADQYIRAGGAQRVLVVGSEVNSRVVDWSDRGTCILFGDGAGAMVLEASKEPGVMSTHIHSDGQFQDLLYLPSPIGGKLNGSSVPHIQMAGNEVFKVAVNTLGQIVDETLAANGLEKSDIDWLVPHQANIRIISATAKKLKMSMERVVVTVETQGNTSSASIPLAFNEAVRDGRIERGQRVLMEAFGGGFAWGSALVRY</sequence>
<dbReference type="HAMAP" id="MF_01815">
    <property type="entry name" value="FabH"/>
    <property type="match status" value="1"/>
</dbReference>
<dbReference type="RefSeq" id="WP_221048154.1">
    <property type="nucleotide sequence ID" value="NZ_AP019782.1"/>
</dbReference>
<comment type="subcellular location">
    <subcellularLocation>
        <location evidence="12">Cytoplasm</location>
    </subcellularLocation>
</comment>
<dbReference type="GO" id="GO:0004315">
    <property type="term" value="F:3-oxoacyl-[acyl-carrier-protein] synthase activity"/>
    <property type="evidence" value="ECO:0007669"/>
    <property type="project" value="InterPro"/>
</dbReference>
<dbReference type="Pfam" id="PF08545">
    <property type="entry name" value="ACP_syn_III"/>
    <property type="match status" value="1"/>
</dbReference>
<keyword evidence="8 12" id="KW-0275">Fatty acid biosynthesis</keyword>
<evidence type="ECO:0000256" key="12">
    <source>
        <dbReference type="HAMAP-Rule" id="MF_01815"/>
    </source>
</evidence>
<name>A0A8D4VMI4_9GAMM</name>
<accession>A0A8D4VMI4</accession>
<organism evidence="15 16">
    <name type="scientific">Methylogaea oryzae</name>
    <dbReference type="NCBI Taxonomy" id="1295382"/>
    <lineage>
        <taxon>Bacteria</taxon>
        <taxon>Pseudomonadati</taxon>
        <taxon>Pseudomonadota</taxon>
        <taxon>Gammaproteobacteria</taxon>
        <taxon>Methylococcales</taxon>
        <taxon>Methylococcaceae</taxon>
        <taxon>Methylogaea</taxon>
    </lineage>
</organism>
<dbReference type="Proteomes" id="UP000824988">
    <property type="component" value="Chromosome"/>
</dbReference>
<evidence type="ECO:0000256" key="6">
    <source>
        <dbReference type="ARBA" id="ARBA00022832"/>
    </source>
</evidence>